<evidence type="ECO:0000313" key="2">
    <source>
        <dbReference type="Proteomes" id="UP001404845"/>
    </source>
</evidence>
<keyword evidence="2" id="KW-1185">Reference proteome</keyword>
<accession>A0ABU9ZED7</accession>
<protein>
    <submittedName>
        <fullName evidence="1">Uncharacterized protein</fullName>
    </submittedName>
</protein>
<gene>
    <name evidence="1" type="ORF">PUR21_16385</name>
</gene>
<reference evidence="1 2" key="1">
    <citation type="journal article" date="2023" name="PLoS ONE">
        <title>Complete genome assembly of Hawai'i environmental nontuberculous mycobacteria reveals unexpected co-isolation with methylobacteria.</title>
        <authorList>
            <person name="Hendrix J."/>
            <person name="Epperson L.E."/>
            <person name="Tong E.I."/>
            <person name="Chan Y.L."/>
            <person name="Hasan N.A."/>
            <person name="Dawrs S.N."/>
            <person name="Norton G.J."/>
            <person name="Virdi R."/>
            <person name="Crooks J.L."/>
            <person name="Chan E.D."/>
            <person name="Honda J.R."/>
            <person name="Strong M."/>
        </authorList>
    </citation>
    <scope>NUCLEOTIDE SEQUENCE [LARGE SCALE GENOMIC DNA]</scope>
    <source>
        <strain evidence="1 2">NJH_HI01</strain>
    </source>
</reference>
<comment type="caution">
    <text evidence="1">The sequence shown here is derived from an EMBL/GenBank/DDBJ whole genome shotgun (WGS) entry which is preliminary data.</text>
</comment>
<proteinExistence type="predicted"/>
<dbReference type="Proteomes" id="UP001404845">
    <property type="component" value="Unassembled WGS sequence"/>
</dbReference>
<dbReference type="EMBL" id="JAQYXL010000001">
    <property type="protein sequence ID" value="MEN3229195.1"/>
    <property type="molecule type" value="Genomic_DNA"/>
</dbReference>
<sequence>MNDRLPSPYDEAVCLGRLDPAASAYGAHRRDPGAIRREVDRVRALMKDCGLPTATPVLVTTPADDVDADAAEVRRAVLTRIRL</sequence>
<evidence type="ECO:0000313" key="1">
    <source>
        <dbReference type="EMBL" id="MEN3229195.1"/>
    </source>
</evidence>
<organism evidence="1 2">
    <name type="scientific">Methylorubrum rhodesianum</name>
    <dbReference type="NCBI Taxonomy" id="29427"/>
    <lineage>
        <taxon>Bacteria</taxon>
        <taxon>Pseudomonadati</taxon>
        <taxon>Pseudomonadota</taxon>
        <taxon>Alphaproteobacteria</taxon>
        <taxon>Hyphomicrobiales</taxon>
        <taxon>Methylobacteriaceae</taxon>
        <taxon>Methylorubrum</taxon>
    </lineage>
</organism>
<name>A0ABU9ZED7_9HYPH</name>
<dbReference type="RefSeq" id="WP_200672500.1">
    <property type="nucleotide sequence ID" value="NZ_JACWCW010000129.1"/>
</dbReference>